<dbReference type="PANTHER" id="PTHR15921:SF12">
    <property type="entry name" value="POLYADENYLATION AND CLEAVAGE FACTOR HOMOLOG 4"/>
    <property type="match status" value="1"/>
</dbReference>
<dbReference type="AlphaFoldDB" id="A0A835HIK2"/>
<protein>
    <recommendedName>
        <fullName evidence="3">CID domain-containing protein</fullName>
    </recommendedName>
</protein>
<dbReference type="PROSITE" id="PS00028">
    <property type="entry name" value="ZINC_FINGER_C2H2_1"/>
    <property type="match status" value="1"/>
</dbReference>
<feature type="region of interest" description="Disordered" evidence="2">
    <location>
        <begin position="276"/>
        <end position="295"/>
    </location>
</feature>
<organism evidence="4 5">
    <name type="scientific">Coptis chinensis</name>
    <dbReference type="NCBI Taxonomy" id="261450"/>
    <lineage>
        <taxon>Eukaryota</taxon>
        <taxon>Viridiplantae</taxon>
        <taxon>Streptophyta</taxon>
        <taxon>Embryophyta</taxon>
        <taxon>Tracheophyta</taxon>
        <taxon>Spermatophyta</taxon>
        <taxon>Magnoliopsida</taxon>
        <taxon>Ranunculales</taxon>
        <taxon>Ranunculaceae</taxon>
        <taxon>Coptidoideae</taxon>
        <taxon>Coptis</taxon>
    </lineage>
</organism>
<evidence type="ECO:0000313" key="5">
    <source>
        <dbReference type="Proteomes" id="UP000631114"/>
    </source>
</evidence>
<reference evidence="4 5" key="1">
    <citation type="submission" date="2020-10" db="EMBL/GenBank/DDBJ databases">
        <title>The Coptis chinensis genome and diversification of protoberbering-type alkaloids.</title>
        <authorList>
            <person name="Wang B."/>
            <person name="Shu S."/>
            <person name="Song C."/>
            <person name="Liu Y."/>
        </authorList>
    </citation>
    <scope>NUCLEOTIDE SEQUENCE [LARGE SCALE GENOMIC DNA]</scope>
    <source>
        <strain evidence="4">HL-2020</strain>
        <tissue evidence="4">Leaf</tissue>
    </source>
</reference>
<evidence type="ECO:0000313" key="4">
    <source>
        <dbReference type="EMBL" id="KAF9597523.1"/>
    </source>
</evidence>
<evidence type="ECO:0000259" key="3">
    <source>
        <dbReference type="PROSITE" id="PS51391"/>
    </source>
</evidence>
<dbReference type="InterPro" id="IPR057242">
    <property type="entry name" value="PCFS4-like"/>
</dbReference>
<feature type="compositionally biased region" description="Low complexity" evidence="2">
    <location>
        <begin position="170"/>
        <end position="182"/>
    </location>
</feature>
<evidence type="ECO:0000256" key="1">
    <source>
        <dbReference type="ARBA" id="ARBA00022664"/>
    </source>
</evidence>
<dbReference type="InterPro" id="IPR013087">
    <property type="entry name" value="Znf_C2H2_type"/>
</dbReference>
<comment type="caution">
    <text evidence="4">The sequence shown here is derived from an EMBL/GenBank/DDBJ whole genome shotgun (WGS) entry which is preliminary data.</text>
</comment>
<gene>
    <name evidence="4" type="ORF">IFM89_019437</name>
</gene>
<feature type="region of interest" description="Disordered" evidence="2">
    <location>
        <begin position="169"/>
        <end position="191"/>
    </location>
</feature>
<sequence>GLRREMPTTETTLIQKPVSSPILDKFKSLLKEEELTDEEFVRVYELVLSELTFNSKPIITELTIIAGEQTHFAQGIANAICSRIIQVPVDQKLPSLYLLDSIVKNIGSEYVRHFAARLPEVFVEAYRQVHPNQRPSMRHLFGTWSAVFPSSVLRKIGVELQFSPILNHQSSGSASMRSSESPSPRPTHGIHVNPKYLEARRQHEHATVEGHDALGLSSSLQRYGQKPVFGHGEYDADNAEIIPQQVGFRRVGSPGLASGTTISGAHRHVSSNYRFLRPSSPSRVGAPESLTPLDDGYTVDNSPNRSFERALPARCGFEYAPETLNKMDGEWRERWLKHPIESNHLHVDTSLKSEFDRQRPRALIDAYGNDRGESLLNGKLLRNERLDANGFSSDKTARRWQNTEEEEYVWEAMSPTLADRSRSNDLTPANLFLGNISTRAGFRRSAASLSEPDSTTGYWPRQQLPAVDDTAIFSDDGISNLDSSLGGRGTNSMGGFGNRNNAPQIQGFNYSREPWNGHPHSSQSSEVNMPYVLAGRNVSAAQRTSLVDNSGVSSSMPRAPRDEKHYGQRPYSPPMSSQMWAQVNANKSHPLLSMPNLLQKNHTNGQFDLFDANKPLMDRSANEALILPQQFDSLERKVGVSHKLVQLPNQLPALTYLNNQSQGPLQPQLLKSMPQGNSVTPISAPLVHQPLNHGHHGLINTMPLNRLPGVTSSMPMYGVQNALFQLPGSAGPPLPPGPPPSSLHMGPSSQNAGPIASQQAAGVPYSDLLASLIAQGILTAPQDSVGVDFNADILKVRHESSIKALYADLPRQCKTCGLRFKCQEEHSTHMDWHVTKNRISKNRKQKPSRKWFVNTSLWLSGAETVGSDAVPGFLPSETVIEKKDDEVIAVPADENQSACALCGEPFDDFYSDETEEWMYRGAVYMNAPDGSATGLDRSHLGPIVHAKCRSESTVVPNDDYGPNDGASNVNQPTDFYSSTAYGLIT</sequence>
<feature type="compositionally biased region" description="Polar residues" evidence="2">
    <location>
        <begin position="547"/>
        <end position="556"/>
    </location>
</feature>
<dbReference type="InterPro" id="IPR047415">
    <property type="entry name" value="Pcf11_CID"/>
</dbReference>
<dbReference type="InterPro" id="IPR045154">
    <property type="entry name" value="PCF11-like"/>
</dbReference>
<dbReference type="FunFam" id="1.25.40.90:FF:000023">
    <property type="entry name" value="polyadenylation and cleavage factor homolog 4"/>
    <property type="match status" value="1"/>
</dbReference>
<dbReference type="GO" id="GO:0031124">
    <property type="term" value="P:mRNA 3'-end processing"/>
    <property type="evidence" value="ECO:0007669"/>
    <property type="project" value="InterPro"/>
</dbReference>
<dbReference type="OrthoDB" id="2129491at2759"/>
<dbReference type="InterPro" id="IPR006569">
    <property type="entry name" value="CID_dom"/>
</dbReference>
<dbReference type="GO" id="GO:0005849">
    <property type="term" value="C:mRNA cleavage factor complex"/>
    <property type="evidence" value="ECO:0007669"/>
    <property type="project" value="TreeGrafter"/>
</dbReference>
<dbReference type="PROSITE" id="PS51391">
    <property type="entry name" value="CID"/>
    <property type="match status" value="1"/>
</dbReference>
<dbReference type="GO" id="GO:0003729">
    <property type="term" value="F:mRNA binding"/>
    <property type="evidence" value="ECO:0007669"/>
    <property type="project" value="InterPro"/>
</dbReference>
<feature type="region of interest" description="Disordered" evidence="2">
    <location>
        <begin position="547"/>
        <end position="576"/>
    </location>
</feature>
<dbReference type="GO" id="GO:0005737">
    <property type="term" value="C:cytoplasm"/>
    <property type="evidence" value="ECO:0007669"/>
    <property type="project" value="TreeGrafter"/>
</dbReference>
<dbReference type="CDD" id="cd16982">
    <property type="entry name" value="CID_Pcf11"/>
    <property type="match status" value="1"/>
</dbReference>
<dbReference type="Proteomes" id="UP000631114">
    <property type="component" value="Unassembled WGS sequence"/>
</dbReference>
<feature type="compositionally biased region" description="Pro residues" evidence="2">
    <location>
        <begin position="730"/>
        <end position="741"/>
    </location>
</feature>
<dbReference type="EMBL" id="JADFTS010000007">
    <property type="protein sequence ID" value="KAF9597523.1"/>
    <property type="molecule type" value="Genomic_DNA"/>
</dbReference>
<evidence type="ECO:0000256" key="2">
    <source>
        <dbReference type="SAM" id="MobiDB-lite"/>
    </source>
</evidence>
<feature type="non-terminal residue" evidence="4">
    <location>
        <position position="985"/>
    </location>
</feature>
<keyword evidence="1" id="KW-0507">mRNA processing</keyword>
<keyword evidence="5" id="KW-1185">Reference proteome</keyword>
<feature type="region of interest" description="Disordered" evidence="2">
    <location>
        <begin position="727"/>
        <end position="755"/>
    </location>
</feature>
<dbReference type="Pfam" id="PF04818">
    <property type="entry name" value="CID"/>
    <property type="match status" value="1"/>
</dbReference>
<name>A0A835HIK2_9MAGN</name>
<dbReference type="PANTHER" id="PTHR15921">
    <property type="entry name" value="PRE-MRNA CLEAVAGE COMPLEX II"/>
    <property type="match status" value="1"/>
</dbReference>
<accession>A0A835HIK2</accession>
<dbReference type="SUPFAM" id="SSF48464">
    <property type="entry name" value="ENTH/VHS domain"/>
    <property type="match status" value="1"/>
</dbReference>
<dbReference type="InterPro" id="IPR008942">
    <property type="entry name" value="ENTH_VHS"/>
</dbReference>
<dbReference type="SMART" id="SM00582">
    <property type="entry name" value="RPR"/>
    <property type="match status" value="1"/>
</dbReference>
<feature type="domain" description="CID" evidence="3">
    <location>
        <begin position="36"/>
        <end position="164"/>
    </location>
</feature>
<dbReference type="GO" id="GO:0006369">
    <property type="term" value="P:termination of RNA polymerase II transcription"/>
    <property type="evidence" value="ECO:0007669"/>
    <property type="project" value="InterPro"/>
</dbReference>
<dbReference type="GO" id="GO:0000993">
    <property type="term" value="F:RNA polymerase II complex binding"/>
    <property type="evidence" value="ECO:0007669"/>
    <property type="project" value="InterPro"/>
</dbReference>
<dbReference type="Gene3D" id="1.25.40.90">
    <property type="match status" value="1"/>
</dbReference>
<dbReference type="Pfam" id="PF23228">
    <property type="entry name" value="zf_PCFS4"/>
    <property type="match status" value="1"/>
</dbReference>
<proteinExistence type="predicted"/>